<name>A0A4Y9XUT3_9APHY</name>
<dbReference type="InterPro" id="IPR010326">
    <property type="entry name" value="EXOC3/Sec6"/>
</dbReference>
<dbReference type="Gene3D" id="1.10.357.70">
    <property type="entry name" value="Exocyst complex component Sec6, C-terminal domain"/>
    <property type="match status" value="1"/>
</dbReference>
<keyword evidence="4" id="KW-0268">Exocytosis</keyword>
<dbReference type="EMBL" id="SEKV01000859">
    <property type="protein sequence ID" value="TFY53183.1"/>
    <property type="molecule type" value="Genomic_DNA"/>
</dbReference>
<evidence type="ECO:0000256" key="6">
    <source>
        <dbReference type="ARBA" id="ARBA00023274"/>
    </source>
</evidence>
<dbReference type="AlphaFoldDB" id="A0A4Y9XUT3"/>
<dbReference type="Pfam" id="PF01247">
    <property type="entry name" value="Ribosomal_L35Ae"/>
    <property type="match status" value="1"/>
</dbReference>
<dbReference type="InterPro" id="IPR038661">
    <property type="entry name" value="Ribosomal_eL33_sf"/>
</dbReference>
<evidence type="ECO:0000313" key="7">
    <source>
        <dbReference type="EMBL" id="TFY53183.1"/>
    </source>
</evidence>
<dbReference type="Proteomes" id="UP000298390">
    <property type="component" value="Unassembled WGS sequence"/>
</dbReference>
<evidence type="ECO:0000313" key="8">
    <source>
        <dbReference type="Proteomes" id="UP000298390"/>
    </source>
</evidence>
<evidence type="ECO:0000256" key="2">
    <source>
        <dbReference type="ARBA" id="ARBA00009447"/>
    </source>
</evidence>
<evidence type="ECO:0000256" key="1">
    <source>
        <dbReference type="ARBA" id="ARBA00009269"/>
    </source>
</evidence>
<keyword evidence="3" id="KW-0813">Transport</keyword>
<comment type="similarity">
    <text evidence="2">Belongs to the SEC6 family.</text>
</comment>
<dbReference type="GO" id="GO:0000149">
    <property type="term" value="F:SNARE binding"/>
    <property type="evidence" value="ECO:0007669"/>
    <property type="project" value="TreeGrafter"/>
</dbReference>
<dbReference type="GO" id="GO:0051601">
    <property type="term" value="P:exocyst localization"/>
    <property type="evidence" value="ECO:0007669"/>
    <property type="project" value="TreeGrafter"/>
</dbReference>
<comment type="similarity">
    <text evidence="1">Belongs to the eukaryotic ribosomal protein eL33 family.</text>
</comment>
<dbReference type="InterPro" id="IPR042532">
    <property type="entry name" value="EXOC3/Sec6_C"/>
</dbReference>
<dbReference type="GO" id="GO:0000145">
    <property type="term" value="C:exocyst"/>
    <property type="evidence" value="ECO:0007669"/>
    <property type="project" value="InterPro"/>
</dbReference>
<dbReference type="PANTHER" id="PTHR21292:SF1">
    <property type="entry name" value="EXOCYST COMPLEX COMPONENT 3"/>
    <property type="match status" value="1"/>
</dbReference>
<accession>A0A4Y9XUT3</accession>
<dbReference type="STRING" id="34475.A0A4Y9XUT3"/>
<keyword evidence="6" id="KW-0687">Ribonucleoprotein</keyword>
<reference evidence="7 8" key="1">
    <citation type="submission" date="2019-01" db="EMBL/GenBank/DDBJ databases">
        <title>Genome sequencing of the rare red list fungi Fomitopsis rosea.</title>
        <authorList>
            <person name="Buettner E."/>
            <person name="Kellner H."/>
        </authorList>
    </citation>
    <scope>NUCLEOTIDE SEQUENCE [LARGE SCALE GENOMIC DNA]</scope>
    <source>
        <strain evidence="7 8">DSM 105464</strain>
    </source>
</reference>
<dbReference type="GO" id="GO:0005840">
    <property type="term" value="C:ribosome"/>
    <property type="evidence" value="ECO:0007669"/>
    <property type="project" value="UniProtKB-KW"/>
</dbReference>
<evidence type="ECO:0000256" key="4">
    <source>
        <dbReference type="ARBA" id="ARBA00022483"/>
    </source>
</evidence>
<dbReference type="Gene3D" id="1.10.357.50">
    <property type="match status" value="1"/>
</dbReference>
<dbReference type="GO" id="GO:0006412">
    <property type="term" value="P:translation"/>
    <property type="evidence" value="ECO:0007669"/>
    <property type="project" value="InterPro"/>
</dbReference>
<dbReference type="InterPro" id="IPR001780">
    <property type="entry name" value="Ribosomal_eL33"/>
</dbReference>
<keyword evidence="5" id="KW-0689">Ribosomal protein</keyword>
<comment type="caution">
    <text evidence="7">The sequence shown here is derived from an EMBL/GenBank/DDBJ whole genome shotgun (WGS) entry which is preliminary data.</text>
</comment>
<dbReference type="PANTHER" id="PTHR21292">
    <property type="entry name" value="EXOCYST COMPLEX COMPONENT SEC6-RELATED"/>
    <property type="match status" value="1"/>
</dbReference>
<gene>
    <name evidence="7" type="ORF">EVJ58_g9589</name>
</gene>
<organism evidence="7 8">
    <name type="scientific">Rhodofomes roseus</name>
    <dbReference type="NCBI Taxonomy" id="34475"/>
    <lineage>
        <taxon>Eukaryota</taxon>
        <taxon>Fungi</taxon>
        <taxon>Dikarya</taxon>
        <taxon>Basidiomycota</taxon>
        <taxon>Agaricomycotina</taxon>
        <taxon>Agaricomycetes</taxon>
        <taxon>Polyporales</taxon>
        <taxon>Rhodofomes</taxon>
    </lineage>
</organism>
<dbReference type="GO" id="GO:0003735">
    <property type="term" value="F:structural constituent of ribosome"/>
    <property type="evidence" value="ECO:0007669"/>
    <property type="project" value="InterPro"/>
</dbReference>
<dbReference type="InterPro" id="IPR009000">
    <property type="entry name" value="Transl_B-barrel_sf"/>
</dbReference>
<sequence>MALLFANRLYSKGRILGHKRAKRNTRPNTSLVQIEGVATKEDAQFYLGKRLAYVYRAKREIQGSKVRVIWGRVTRSHGNSGVVKGKFSNNWVVGLTSSSDALPVDDLTLYRSPRISDIPLCGYAPMSAPTISAAQAVGEYLQFPDDLAKITAFRKKLEKEKASIDARLKSGVKEQLDATRDGLRKVFGTRNNVQTVKDELETVDRLCSDPQNQIATFDQISRVSIVHRNFERVEEMVNNLIDMNTHLDMLEDMLTADSQDILGPAPNLLRAHYQIRRLESFRNETMHMAKKSSADVRNTLRKQFERLDGLIEGFEQYILALARNILIICMEGNAETVVKLVKIAEIEGHEDQKAIAIKLVKKAAKMDAAAKFRSMQADARVIKHYTSKIRKCITESIQSTFDEAFTSNGSNPAAFLENLDWLYQDLIHVETDVVPCFPQSWDIFTHYVKEYHKALDAMLKKIVASEPEASALLAINSTIKDYKKKMRELEIPSELLVPPLLDGKERDLIEDYLKLIIRKLEDERSRRKRTATGCMARRGAVILFQMVNQQVDLAMESGQGLILARTVEEINRVMRGVQTRWLKLIDTEFKKFVEKPEEVPGGLVEYCIALANDQLKSADSTETLSARIEPLVSDKYRLPIHDHLNDAIDGFLDVAKKCQQTLIDLILNDLKPAIKQLFQPSWYDGITAQIVETIRDYMFDYNTYLNQTLVELLTEDLIDTFLVAYLNALANAPKMKFPQALTRMRNDIDDLYKLFGQYKKLDELEPRMQVLDMVLSMLEASQSLVFLSYYSFAKVYGPNIAFVENLLKARGDLDRSGVSEVMESIKRKVQEENLTDPAEPTIMKKVTVQGALSRLLNRS</sequence>
<dbReference type="Gene3D" id="2.40.10.190">
    <property type="entry name" value="translation elongation factor selb, chain A, domain 4"/>
    <property type="match status" value="1"/>
</dbReference>
<dbReference type="SUPFAM" id="SSF50447">
    <property type="entry name" value="Translation proteins"/>
    <property type="match status" value="1"/>
</dbReference>
<dbReference type="Pfam" id="PF06046">
    <property type="entry name" value="Sec6"/>
    <property type="match status" value="1"/>
</dbReference>
<dbReference type="GO" id="GO:1990904">
    <property type="term" value="C:ribonucleoprotein complex"/>
    <property type="evidence" value="ECO:0007669"/>
    <property type="project" value="UniProtKB-KW"/>
</dbReference>
<dbReference type="GO" id="GO:0006887">
    <property type="term" value="P:exocytosis"/>
    <property type="evidence" value="ECO:0007669"/>
    <property type="project" value="UniProtKB-KW"/>
</dbReference>
<protein>
    <submittedName>
        <fullName evidence="7">Uncharacterized protein</fullName>
    </submittedName>
</protein>
<proteinExistence type="inferred from homology"/>
<evidence type="ECO:0000256" key="3">
    <source>
        <dbReference type="ARBA" id="ARBA00022448"/>
    </source>
</evidence>
<evidence type="ECO:0000256" key="5">
    <source>
        <dbReference type="ARBA" id="ARBA00022980"/>
    </source>
</evidence>